<evidence type="ECO:0008006" key="5">
    <source>
        <dbReference type="Google" id="ProtNLM"/>
    </source>
</evidence>
<keyword evidence="2" id="KW-0808">Transferase</keyword>
<evidence type="ECO:0000313" key="4">
    <source>
        <dbReference type="Proteomes" id="UP000594261"/>
    </source>
</evidence>
<reference evidence="3 4" key="1">
    <citation type="journal article" date="2016" name="G3 (Bethesda)">
        <title>First Draft Assembly and Annotation of the Genome of a California Endemic Oak Quercus lobata Nee (Fagaceae).</title>
        <authorList>
            <person name="Sork V.L."/>
            <person name="Fitz-Gibbon S.T."/>
            <person name="Puiu D."/>
            <person name="Crepeau M."/>
            <person name="Gugger P.F."/>
            <person name="Sherman R."/>
            <person name="Stevens K."/>
            <person name="Langley C.H."/>
            <person name="Pellegrini M."/>
            <person name="Salzberg S.L."/>
        </authorList>
    </citation>
    <scope>NUCLEOTIDE SEQUENCE [LARGE SCALE GENOMIC DNA]</scope>
    <source>
        <strain evidence="3 4">cv. SW786</strain>
    </source>
</reference>
<dbReference type="PANTHER" id="PTHR11926">
    <property type="entry name" value="GLUCOSYL/GLUCURONOSYL TRANSFERASES"/>
    <property type="match status" value="1"/>
</dbReference>
<keyword evidence="4" id="KW-1185">Reference proteome</keyword>
<accession>A0A7N2MFG0</accession>
<evidence type="ECO:0000256" key="2">
    <source>
        <dbReference type="ARBA" id="ARBA00022679"/>
    </source>
</evidence>
<dbReference type="CDD" id="cd03784">
    <property type="entry name" value="GT1_Gtf-like"/>
    <property type="match status" value="1"/>
</dbReference>
<evidence type="ECO:0000313" key="3">
    <source>
        <dbReference type="EnsemblPlants" id="QL08p062365:mrna"/>
    </source>
</evidence>
<dbReference type="InParanoid" id="A0A7N2MFG0"/>
<dbReference type="Gramene" id="QL08p062365:mrna">
    <property type="protein sequence ID" value="QL08p062365:mrna"/>
    <property type="gene ID" value="QL08p062365"/>
</dbReference>
<dbReference type="OMA" id="RTISAGC"/>
<organism evidence="3 4">
    <name type="scientific">Quercus lobata</name>
    <name type="common">Valley oak</name>
    <dbReference type="NCBI Taxonomy" id="97700"/>
    <lineage>
        <taxon>Eukaryota</taxon>
        <taxon>Viridiplantae</taxon>
        <taxon>Streptophyta</taxon>
        <taxon>Embryophyta</taxon>
        <taxon>Tracheophyta</taxon>
        <taxon>Spermatophyta</taxon>
        <taxon>Magnoliopsida</taxon>
        <taxon>eudicotyledons</taxon>
        <taxon>Gunneridae</taxon>
        <taxon>Pentapetalae</taxon>
        <taxon>rosids</taxon>
        <taxon>fabids</taxon>
        <taxon>Fagales</taxon>
        <taxon>Fagaceae</taxon>
        <taxon>Quercus</taxon>
    </lineage>
</organism>
<reference evidence="3" key="2">
    <citation type="submission" date="2021-01" db="UniProtKB">
        <authorList>
            <consortium name="EnsemblPlants"/>
        </authorList>
    </citation>
    <scope>IDENTIFICATION</scope>
</reference>
<dbReference type="Pfam" id="PF00201">
    <property type="entry name" value="UDPGT"/>
    <property type="match status" value="1"/>
</dbReference>
<name>A0A7N2MFG0_QUELO</name>
<comment type="similarity">
    <text evidence="1">Belongs to the UDP-glycosyltransferase family.</text>
</comment>
<proteinExistence type="inferred from homology"/>
<dbReference type="FunFam" id="3.40.50.2000:FF:000040">
    <property type="entry name" value="UDP-glycosyltransferase 76C1"/>
    <property type="match status" value="1"/>
</dbReference>
<sequence>MFSWIPNFQFKSIPDGLPDDHPRAGVRFMEMFDSFELVTIPLFREMLCSGKLNSATGQSVTCIIADGILSFPIDVGNELGIPVIHFRTGSACYFLACFCIQDMIEAGELPISGNLSHSVMWHPLANSTRQSPRAHSLILNTFEDLEEPVLSHIRTKCPKIYTIGPLHAILKSKLESKTTLLQSQSPNSLFEVDRSCMVWLDAQPFKSVIYVSFGSITTMTKDKLMEFWYGLVNSKKRFLWAIRPDLVIQKDGEGQIPVELVEGTKDRGYMVGWVPQEEVLVHQAVGGFLTHSRWNSTLESIVAGVPMICWPYFADQQINSRFVSEVWKLVMDMKDVCDRVMVENMVNHLMKETREIFRKSIVEKARLAKESVSEGGSSYRNLDHLIKDIRLMSMATTK</sequence>
<dbReference type="GO" id="GO:0080044">
    <property type="term" value="F:quercetin 7-O-glucosyltransferase activity"/>
    <property type="evidence" value="ECO:0007669"/>
    <property type="project" value="TreeGrafter"/>
</dbReference>
<dbReference type="EMBL" id="LRBV02000008">
    <property type="status" value="NOT_ANNOTATED_CDS"/>
    <property type="molecule type" value="Genomic_DNA"/>
</dbReference>
<dbReference type="Gene3D" id="3.40.50.2000">
    <property type="entry name" value="Glycogen Phosphorylase B"/>
    <property type="match status" value="2"/>
</dbReference>
<dbReference type="Proteomes" id="UP000594261">
    <property type="component" value="Chromosome 8"/>
</dbReference>
<evidence type="ECO:0000256" key="1">
    <source>
        <dbReference type="ARBA" id="ARBA00009995"/>
    </source>
</evidence>
<dbReference type="EnsemblPlants" id="QL08p062365:mrna">
    <property type="protein sequence ID" value="QL08p062365:mrna"/>
    <property type="gene ID" value="QL08p062365"/>
</dbReference>
<dbReference type="PANTHER" id="PTHR11926:SF1392">
    <property type="entry name" value="GLYCOSYLTRANSFERASE"/>
    <property type="match status" value="1"/>
</dbReference>
<protein>
    <recommendedName>
        <fullName evidence="5">Glycosyltransferase</fullName>
    </recommendedName>
</protein>
<dbReference type="AlphaFoldDB" id="A0A7N2MFG0"/>
<dbReference type="GO" id="GO:0080043">
    <property type="term" value="F:quercetin 3-O-glucosyltransferase activity"/>
    <property type="evidence" value="ECO:0007669"/>
    <property type="project" value="TreeGrafter"/>
</dbReference>
<dbReference type="SUPFAM" id="SSF53756">
    <property type="entry name" value="UDP-Glycosyltransferase/glycogen phosphorylase"/>
    <property type="match status" value="1"/>
</dbReference>
<dbReference type="InterPro" id="IPR002213">
    <property type="entry name" value="UDP_glucos_trans"/>
</dbReference>